<sequence>MFVYIITSINLYSGDIAAKRFKHLRDTFQKERKKILTSIPPSGAGSESKRYESTWEYYNDLLFLAEHVTSRKYVQFHYLSV</sequence>
<keyword evidence="3" id="KW-1185">Reference proteome</keyword>
<accession>A0A151IQ26</accession>
<dbReference type="EMBL" id="KQ976800">
    <property type="protein sequence ID" value="KYN08236.1"/>
    <property type="molecule type" value="Genomic_DNA"/>
</dbReference>
<name>A0A151IQ26_9HYME</name>
<proteinExistence type="predicted"/>
<organism evidence="2 3">
    <name type="scientific">Cyphomyrmex costatus</name>
    <dbReference type="NCBI Taxonomy" id="456900"/>
    <lineage>
        <taxon>Eukaryota</taxon>
        <taxon>Metazoa</taxon>
        <taxon>Ecdysozoa</taxon>
        <taxon>Arthropoda</taxon>
        <taxon>Hexapoda</taxon>
        <taxon>Insecta</taxon>
        <taxon>Pterygota</taxon>
        <taxon>Neoptera</taxon>
        <taxon>Endopterygota</taxon>
        <taxon>Hymenoptera</taxon>
        <taxon>Apocrita</taxon>
        <taxon>Aculeata</taxon>
        <taxon>Formicoidea</taxon>
        <taxon>Formicidae</taxon>
        <taxon>Myrmicinae</taxon>
        <taxon>Cyphomyrmex</taxon>
    </lineage>
</organism>
<protein>
    <recommendedName>
        <fullName evidence="1">MADF domain-containing protein</fullName>
    </recommendedName>
</protein>
<dbReference type="Pfam" id="PF10545">
    <property type="entry name" value="MADF_DNA_bdg"/>
    <property type="match status" value="1"/>
</dbReference>
<evidence type="ECO:0000259" key="1">
    <source>
        <dbReference type="Pfam" id="PF10545"/>
    </source>
</evidence>
<dbReference type="AlphaFoldDB" id="A0A151IQ26"/>
<feature type="domain" description="MADF" evidence="1">
    <location>
        <begin position="16"/>
        <end position="64"/>
    </location>
</feature>
<evidence type="ECO:0000313" key="3">
    <source>
        <dbReference type="Proteomes" id="UP000078542"/>
    </source>
</evidence>
<dbReference type="Proteomes" id="UP000078542">
    <property type="component" value="Unassembled WGS sequence"/>
</dbReference>
<evidence type="ECO:0000313" key="2">
    <source>
        <dbReference type="EMBL" id="KYN08236.1"/>
    </source>
</evidence>
<dbReference type="InterPro" id="IPR006578">
    <property type="entry name" value="MADF-dom"/>
</dbReference>
<gene>
    <name evidence="2" type="ORF">ALC62_00787</name>
</gene>
<reference evidence="2 3" key="1">
    <citation type="submission" date="2016-03" db="EMBL/GenBank/DDBJ databases">
        <title>Cyphomyrmex costatus WGS genome.</title>
        <authorList>
            <person name="Nygaard S."/>
            <person name="Hu H."/>
            <person name="Boomsma J."/>
            <person name="Zhang G."/>
        </authorList>
    </citation>
    <scope>NUCLEOTIDE SEQUENCE [LARGE SCALE GENOMIC DNA]</scope>
    <source>
        <strain evidence="2">MS0001</strain>
        <tissue evidence="2">Whole body</tissue>
    </source>
</reference>